<comment type="caution">
    <text evidence="1">The sequence shown here is derived from an EMBL/GenBank/DDBJ whole genome shotgun (WGS) entry which is preliminary data.</text>
</comment>
<proteinExistence type="predicted"/>
<sequence length="84" mass="9344">MYIIALPGLRIRGWRLRKSGPRRGPRVGFSGHYSGIRARPFWVFGSVGGDQENRVLGVGRGSGSRVVTRTLPLRRTRMGVPGKR</sequence>
<dbReference type="AlphaFoldDB" id="A0A843URD7"/>
<keyword evidence="2" id="KW-1185">Reference proteome</keyword>
<organism evidence="1 2">
    <name type="scientific">Colocasia esculenta</name>
    <name type="common">Wild taro</name>
    <name type="synonym">Arum esculentum</name>
    <dbReference type="NCBI Taxonomy" id="4460"/>
    <lineage>
        <taxon>Eukaryota</taxon>
        <taxon>Viridiplantae</taxon>
        <taxon>Streptophyta</taxon>
        <taxon>Embryophyta</taxon>
        <taxon>Tracheophyta</taxon>
        <taxon>Spermatophyta</taxon>
        <taxon>Magnoliopsida</taxon>
        <taxon>Liliopsida</taxon>
        <taxon>Araceae</taxon>
        <taxon>Aroideae</taxon>
        <taxon>Colocasieae</taxon>
        <taxon>Colocasia</taxon>
    </lineage>
</organism>
<dbReference type="EMBL" id="NMUH01000694">
    <property type="protein sequence ID" value="MQL83433.1"/>
    <property type="molecule type" value="Genomic_DNA"/>
</dbReference>
<evidence type="ECO:0000313" key="2">
    <source>
        <dbReference type="Proteomes" id="UP000652761"/>
    </source>
</evidence>
<gene>
    <name evidence="1" type="ORF">Taro_015920</name>
</gene>
<dbReference type="Proteomes" id="UP000652761">
    <property type="component" value="Unassembled WGS sequence"/>
</dbReference>
<reference evidence="1" key="1">
    <citation type="submission" date="2017-07" db="EMBL/GenBank/DDBJ databases">
        <title>Taro Niue Genome Assembly and Annotation.</title>
        <authorList>
            <person name="Atibalentja N."/>
            <person name="Keating K."/>
            <person name="Fields C.J."/>
        </authorList>
    </citation>
    <scope>NUCLEOTIDE SEQUENCE</scope>
    <source>
        <strain evidence="1">Niue_2</strain>
        <tissue evidence="1">Leaf</tissue>
    </source>
</reference>
<protein>
    <submittedName>
        <fullName evidence="1">Uncharacterized protein</fullName>
    </submittedName>
</protein>
<name>A0A843URD7_COLES</name>
<accession>A0A843URD7</accession>
<evidence type="ECO:0000313" key="1">
    <source>
        <dbReference type="EMBL" id="MQL83433.1"/>
    </source>
</evidence>